<proteinExistence type="predicted"/>
<dbReference type="Proteomes" id="UP000639775">
    <property type="component" value="Unassembled WGS sequence"/>
</dbReference>
<evidence type="ECO:0000313" key="1">
    <source>
        <dbReference type="EMBL" id="NHQ75264.1"/>
    </source>
</evidence>
<comment type="caution">
    <text evidence="1">The sequence shown here is derived from an EMBL/GenBank/DDBJ whole genome shotgun (WGS) entry which is preliminary data.</text>
</comment>
<organism evidence="1 2">
    <name type="scientific">Roseovarius gahaiensis</name>
    <dbReference type="NCBI Taxonomy" id="2716691"/>
    <lineage>
        <taxon>Bacteria</taxon>
        <taxon>Pseudomonadati</taxon>
        <taxon>Pseudomonadota</taxon>
        <taxon>Alphaproteobacteria</taxon>
        <taxon>Rhodobacterales</taxon>
        <taxon>Roseobacteraceae</taxon>
        <taxon>Roseovarius</taxon>
    </lineage>
</organism>
<gene>
    <name evidence="1" type="ORF">HAT86_12440</name>
</gene>
<dbReference type="EMBL" id="JAAORB010000028">
    <property type="protein sequence ID" value="NHQ75264.1"/>
    <property type="molecule type" value="Genomic_DNA"/>
</dbReference>
<sequence>MPKVTQVYALERVASMLGEDLEMLEAIVSNDDNLSYGNIISVDTATDENTKLITAHGIQELRDMLSDAKRSPEQWRDFLDDFVNDPEIITRVKQNGPR</sequence>
<dbReference type="RefSeq" id="WP_167198141.1">
    <property type="nucleotide sequence ID" value="NZ_JAAORB010000028.1"/>
</dbReference>
<evidence type="ECO:0000313" key="2">
    <source>
        <dbReference type="Proteomes" id="UP000639775"/>
    </source>
</evidence>
<protein>
    <submittedName>
        <fullName evidence="1">Uncharacterized protein</fullName>
    </submittedName>
</protein>
<accession>A0A967BDT3</accession>
<name>A0A967BDT3_9RHOB</name>
<dbReference type="AlphaFoldDB" id="A0A967BDT3"/>
<reference evidence="1" key="1">
    <citation type="submission" date="2020-03" db="EMBL/GenBank/DDBJ databases">
        <title>Roseovarius gahaiensis sp. nov., isolated from Gahai Saline Lake, China.</title>
        <authorList>
            <person name="Sun X."/>
        </authorList>
    </citation>
    <scope>NUCLEOTIDE SEQUENCE</scope>
    <source>
        <strain evidence="1">GH877</strain>
    </source>
</reference>
<keyword evidence="2" id="KW-1185">Reference proteome</keyword>